<feature type="transmembrane region" description="Helical" evidence="1">
    <location>
        <begin position="20"/>
        <end position="40"/>
    </location>
</feature>
<evidence type="ECO:0000313" key="3">
    <source>
        <dbReference type="EMBL" id="KAB8180692.1"/>
    </source>
</evidence>
<organism evidence="2 4">
    <name type="scientific">Marilutibacter maris</name>
    <dbReference type="NCBI Taxonomy" id="1605891"/>
    <lineage>
        <taxon>Bacteria</taxon>
        <taxon>Pseudomonadati</taxon>
        <taxon>Pseudomonadota</taxon>
        <taxon>Gammaproteobacteria</taxon>
        <taxon>Lysobacterales</taxon>
        <taxon>Lysobacteraceae</taxon>
        <taxon>Marilutibacter</taxon>
    </lineage>
</organism>
<dbReference type="InterPro" id="IPR010980">
    <property type="entry name" value="Cyt_c/b562"/>
</dbReference>
<dbReference type="AlphaFoldDB" id="A0A2U9TA59"/>
<dbReference type="Proteomes" id="UP000249447">
    <property type="component" value="Chromosome"/>
</dbReference>
<keyword evidence="1" id="KW-0472">Membrane</keyword>
<keyword evidence="4" id="KW-1185">Reference proteome</keyword>
<dbReference type="GO" id="GO:0005506">
    <property type="term" value="F:iron ion binding"/>
    <property type="evidence" value="ECO:0007669"/>
    <property type="project" value="InterPro"/>
</dbReference>
<dbReference type="GO" id="GO:0009055">
    <property type="term" value="F:electron transfer activity"/>
    <property type="evidence" value="ECO:0007669"/>
    <property type="project" value="InterPro"/>
</dbReference>
<dbReference type="GO" id="GO:0020037">
    <property type="term" value="F:heme binding"/>
    <property type="evidence" value="ECO:0007669"/>
    <property type="project" value="InterPro"/>
</dbReference>
<accession>A0A2U9TA59</accession>
<keyword evidence="1" id="KW-1133">Transmembrane helix</keyword>
<name>A0A2U9TA59_9GAMM</name>
<proteinExistence type="predicted"/>
<sequence>MNDPQPSTAAKAPAVSNASRYLFLLILGLVLGVIATVMALRAVEARKTLSDQLPDAVMHVQQWHLQQLQTSLEQNRCAATDTLPHLRTLREMANDLEPAFPDLRDDERFVQSASKMRAALDTSLASPPLNCAGVEAVVKQVGSACKACHQDFRG</sequence>
<dbReference type="EMBL" id="CP029843">
    <property type="protein sequence ID" value="AWV07428.1"/>
    <property type="molecule type" value="Genomic_DNA"/>
</dbReference>
<reference evidence="2 4" key="1">
    <citation type="submission" date="2018-05" db="EMBL/GenBank/DDBJ databases">
        <title>The complete genome of Lysobacter maris HZ9B, a marine bacterium antagonistic against terrestrial plant pathogens.</title>
        <authorList>
            <person name="Zhang X.-Q."/>
        </authorList>
    </citation>
    <scope>NUCLEOTIDE SEQUENCE [LARGE SCALE GENOMIC DNA]</scope>
    <source>
        <strain evidence="2 4">HZ9B</strain>
    </source>
</reference>
<dbReference type="RefSeq" id="WP_111266532.1">
    <property type="nucleotide sequence ID" value="NZ_CP029843.1"/>
</dbReference>
<reference evidence="3 5" key="2">
    <citation type="submission" date="2019-10" db="EMBL/GenBank/DDBJ databases">
        <title>Lysobacter alkalisoli sp. nov., isolated from saline-alkaline soil.</title>
        <authorList>
            <person name="Sun J.-Q."/>
        </authorList>
    </citation>
    <scope>NUCLEOTIDE SEQUENCE [LARGE SCALE GENOMIC DNA]</scope>
    <source>
        <strain evidence="3 5">KCTC 42381</strain>
    </source>
</reference>
<evidence type="ECO:0000313" key="4">
    <source>
        <dbReference type="Proteomes" id="UP000249447"/>
    </source>
</evidence>
<protein>
    <submittedName>
        <fullName evidence="2">Uncharacterized protein</fullName>
    </submittedName>
</protein>
<dbReference type="GO" id="GO:0022900">
    <property type="term" value="P:electron transport chain"/>
    <property type="evidence" value="ECO:0007669"/>
    <property type="project" value="InterPro"/>
</dbReference>
<dbReference type="Gene3D" id="1.20.120.10">
    <property type="entry name" value="Cytochrome c/b562"/>
    <property type="match status" value="1"/>
</dbReference>
<dbReference type="SUPFAM" id="SSF47175">
    <property type="entry name" value="Cytochromes"/>
    <property type="match status" value="1"/>
</dbReference>
<keyword evidence="1" id="KW-0812">Transmembrane</keyword>
<dbReference type="Proteomes" id="UP000320431">
    <property type="component" value="Unassembled WGS sequence"/>
</dbReference>
<dbReference type="InterPro" id="IPR002321">
    <property type="entry name" value="Cyt_c_II"/>
</dbReference>
<evidence type="ECO:0000313" key="5">
    <source>
        <dbReference type="Proteomes" id="UP000320431"/>
    </source>
</evidence>
<dbReference type="PROSITE" id="PS51009">
    <property type="entry name" value="CYTCII"/>
    <property type="match status" value="1"/>
</dbReference>
<evidence type="ECO:0000313" key="2">
    <source>
        <dbReference type="EMBL" id="AWV07428.1"/>
    </source>
</evidence>
<evidence type="ECO:0000256" key="1">
    <source>
        <dbReference type="SAM" id="Phobius"/>
    </source>
</evidence>
<dbReference type="EMBL" id="VICD02000209">
    <property type="protein sequence ID" value="KAB8180692.1"/>
    <property type="molecule type" value="Genomic_DNA"/>
</dbReference>
<dbReference type="KEGG" id="lmb:C9I47_1739"/>
<gene>
    <name evidence="2" type="ORF">C9I47_1739</name>
    <name evidence="3" type="ORF">FKV24_012255</name>
</gene>
<dbReference type="OrthoDB" id="5984407at2"/>